<dbReference type="EMBL" id="PGTB01000003">
    <property type="protein sequence ID" value="PJE38333.1"/>
    <property type="molecule type" value="Genomic_DNA"/>
</dbReference>
<dbReference type="PANTHER" id="PTHR32182">
    <property type="entry name" value="DNA REPLICATION AND REPAIR PROTEIN RECF"/>
    <property type="match status" value="1"/>
</dbReference>
<dbReference type="InterPro" id="IPR041685">
    <property type="entry name" value="AAA_GajA/Old/RecF-like"/>
</dbReference>
<keyword evidence="3" id="KW-1185">Reference proteome</keyword>
<dbReference type="Proteomes" id="UP000231553">
    <property type="component" value="Unassembled WGS sequence"/>
</dbReference>
<dbReference type="GO" id="GO:0006302">
    <property type="term" value="P:double-strand break repair"/>
    <property type="evidence" value="ECO:0007669"/>
    <property type="project" value="TreeGrafter"/>
</dbReference>
<dbReference type="PANTHER" id="PTHR32182:SF22">
    <property type="entry name" value="ATP-DEPENDENT ENDONUCLEASE, OLD FAMILY-RELATED"/>
    <property type="match status" value="1"/>
</dbReference>
<sequence length="62" mass="6916">MHLSRILIENFRNFSKLDVALDGNVVVVGENKVGKSNLMHALRLLFDPSLPDLPPAKSLIMM</sequence>
<comment type="caution">
    <text evidence="2">The sequence shown here is derived from an EMBL/GenBank/DDBJ whole genome shotgun (WGS) entry which is preliminary data.</text>
</comment>
<reference evidence="2 3" key="1">
    <citation type="journal article" date="2018" name="Int. J. Syst. Evol. Microbiol.">
        <title>Pseudooceanicola lipolyticus sp. nov., a marine alphaproteobacterium, reclassification of Oceanicola flagellatus as Pseudooceanicola flagellatus comb. nov. and emended description of the genus Pseudooceanicola.</title>
        <authorList>
            <person name="Huang M.-M."/>
            <person name="Guo L.-L."/>
            <person name="Wu Y.-H."/>
            <person name="Lai Q.-L."/>
            <person name="Shao Z.-Z."/>
            <person name="Wang C.-S."/>
            <person name="Wu M."/>
            <person name="Xu X.-W."/>
        </authorList>
    </citation>
    <scope>NUCLEOTIDE SEQUENCE [LARGE SCALE GENOMIC DNA]</scope>
    <source>
        <strain evidence="2 3">157</strain>
    </source>
</reference>
<feature type="domain" description="Endonuclease GajA/Old nuclease/RecF-like AAA" evidence="1">
    <location>
        <begin position="1"/>
        <end position="49"/>
    </location>
</feature>
<accession>A0A2M8J6B7</accession>
<dbReference type="SUPFAM" id="SSF52540">
    <property type="entry name" value="P-loop containing nucleoside triphosphate hydrolases"/>
    <property type="match status" value="1"/>
</dbReference>
<organism evidence="2 3">
    <name type="scientific">Pseudooceanicola lipolyticus</name>
    <dbReference type="NCBI Taxonomy" id="2029104"/>
    <lineage>
        <taxon>Bacteria</taxon>
        <taxon>Pseudomonadati</taxon>
        <taxon>Pseudomonadota</taxon>
        <taxon>Alphaproteobacteria</taxon>
        <taxon>Rhodobacterales</taxon>
        <taxon>Paracoccaceae</taxon>
        <taxon>Pseudooceanicola</taxon>
    </lineage>
</organism>
<name>A0A2M8J6B7_9RHOB</name>
<dbReference type="RefSeq" id="WP_100161087.1">
    <property type="nucleotide sequence ID" value="NZ_PGTB01000003.1"/>
</dbReference>
<protein>
    <recommendedName>
        <fullName evidence="1">Endonuclease GajA/Old nuclease/RecF-like AAA domain-containing protein</fullName>
    </recommendedName>
</protein>
<evidence type="ECO:0000259" key="1">
    <source>
        <dbReference type="Pfam" id="PF13175"/>
    </source>
</evidence>
<dbReference type="Pfam" id="PF13175">
    <property type="entry name" value="AAA_15"/>
    <property type="match status" value="1"/>
</dbReference>
<dbReference type="Gene3D" id="3.40.50.300">
    <property type="entry name" value="P-loop containing nucleotide triphosphate hydrolases"/>
    <property type="match status" value="1"/>
</dbReference>
<dbReference type="GO" id="GO:0000731">
    <property type="term" value="P:DNA synthesis involved in DNA repair"/>
    <property type="evidence" value="ECO:0007669"/>
    <property type="project" value="TreeGrafter"/>
</dbReference>
<dbReference type="InterPro" id="IPR027417">
    <property type="entry name" value="P-loop_NTPase"/>
</dbReference>
<evidence type="ECO:0000313" key="2">
    <source>
        <dbReference type="EMBL" id="PJE38333.1"/>
    </source>
</evidence>
<gene>
    <name evidence="2" type="ORF">CVM52_02915</name>
</gene>
<dbReference type="AlphaFoldDB" id="A0A2M8J6B7"/>
<proteinExistence type="predicted"/>
<evidence type="ECO:0000313" key="3">
    <source>
        <dbReference type="Proteomes" id="UP000231553"/>
    </source>
</evidence>